<evidence type="ECO:0000313" key="3">
    <source>
        <dbReference type="Proteomes" id="UP000011682"/>
    </source>
</evidence>
<comment type="caution">
    <text evidence="2">The sequence shown here is derived from an EMBL/GenBank/DDBJ whole genome shotgun (WGS) entry which is preliminary data.</text>
</comment>
<dbReference type="EMBL" id="ANAH02000001">
    <property type="protein sequence ID" value="EPX64756.1"/>
    <property type="molecule type" value="Genomic_DNA"/>
</dbReference>
<protein>
    <submittedName>
        <fullName evidence="2">Uncharacterized protein</fullName>
    </submittedName>
</protein>
<gene>
    <name evidence="2" type="ORF">D187_000178</name>
</gene>
<sequence>MPLLPRSNAPRSSMLRLGSALLSALLVLVTPEALAASKSRSKAKSSKTRSGTSKAAPVTPAPQPAPSPAAEPASEERKEEEAEAVAPVVPVEQPRPVVAAKPAATARPAPAPRSAPAARPAESSPKATSGRMRIGVGPDLFLENSRLNGEQGINISRRDESFDYSSASFLSATLWLNTSVPSVSERLRVGAGARIFGNYGAGGGRTFGFGLLNEAFAFAEYGLPVANKTEVVFAARGGLSLLVPGQEFAAEIRRLQEQGVGVWSVPRVGWLAGPSVGARRRMTERILLRADILAQVQQQFLFATSEDIDGLRYTKNWNTLALRLGLSLGVEFDF</sequence>
<accession>S9PP02</accession>
<evidence type="ECO:0000313" key="2">
    <source>
        <dbReference type="EMBL" id="EPX64756.1"/>
    </source>
</evidence>
<dbReference type="RefSeq" id="WP_002629632.1">
    <property type="nucleotide sequence ID" value="NZ_ANAH02000001.1"/>
</dbReference>
<name>S9PP02_CYSF2</name>
<dbReference type="OrthoDB" id="5524243at2"/>
<feature type="compositionally biased region" description="Pro residues" evidence="1">
    <location>
        <begin position="59"/>
        <end position="69"/>
    </location>
</feature>
<organism evidence="2 3">
    <name type="scientific">Cystobacter fuscus (strain ATCC 25194 / DSM 2262 / NBRC 100088 / M29)</name>
    <dbReference type="NCBI Taxonomy" id="1242864"/>
    <lineage>
        <taxon>Bacteria</taxon>
        <taxon>Pseudomonadati</taxon>
        <taxon>Myxococcota</taxon>
        <taxon>Myxococcia</taxon>
        <taxon>Myxococcales</taxon>
        <taxon>Cystobacterineae</taxon>
        <taxon>Archangiaceae</taxon>
        <taxon>Cystobacter</taxon>
    </lineage>
</organism>
<reference evidence="2" key="1">
    <citation type="submission" date="2013-05" db="EMBL/GenBank/DDBJ databases">
        <title>Genome assembly of Cystobacter fuscus DSM 2262.</title>
        <authorList>
            <person name="Sharma G."/>
            <person name="Khatri I."/>
            <person name="Kaur C."/>
            <person name="Mayilraj S."/>
            <person name="Subramanian S."/>
        </authorList>
    </citation>
    <scope>NUCLEOTIDE SEQUENCE [LARGE SCALE GENOMIC DNA]</scope>
    <source>
        <strain evidence="2">DSM 2262</strain>
    </source>
</reference>
<dbReference type="eggNOG" id="COG3064">
    <property type="taxonomic scope" value="Bacteria"/>
</dbReference>
<dbReference type="Proteomes" id="UP000011682">
    <property type="component" value="Unassembled WGS sequence"/>
</dbReference>
<evidence type="ECO:0000256" key="1">
    <source>
        <dbReference type="SAM" id="MobiDB-lite"/>
    </source>
</evidence>
<feature type="compositionally biased region" description="Low complexity" evidence="1">
    <location>
        <begin position="84"/>
        <end position="127"/>
    </location>
</feature>
<proteinExistence type="predicted"/>
<feature type="compositionally biased region" description="Low complexity" evidence="1">
    <location>
        <begin position="48"/>
        <end position="58"/>
    </location>
</feature>
<keyword evidence="3" id="KW-1185">Reference proteome</keyword>
<feature type="region of interest" description="Disordered" evidence="1">
    <location>
        <begin position="34"/>
        <end position="133"/>
    </location>
</feature>
<dbReference type="AlphaFoldDB" id="S9PP02"/>